<protein>
    <submittedName>
        <fullName evidence="6">Short-chain dehydrogenase/reductase SDR</fullName>
    </submittedName>
</protein>
<dbReference type="RefSeq" id="WP_012725559.1">
    <property type="nucleotide sequence ID" value="NC_012669.1"/>
</dbReference>
<dbReference type="EMBL" id="CP001618">
    <property type="protein sequence ID" value="ACQ78779.1"/>
    <property type="molecule type" value="Genomic_DNA"/>
</dbReference>
<dbReference type="PANTHER" id="PTHR43490:SF99">
    <property type="entry name" value="SHORT-CHAIN DEHYDROGENASE_REDUCTASE"/>
    <property type="match status" value="1"/>
</dbReference>
<evidence type="ECO:0000256" key="1">
    <source>
        <dbReference type="ARBA" id="ARBA00006484"/>
    </source>
</evidence>
<dbReference type="HOGENOM" id="CLU_010194_9_0_11"/>
<dbReference type="Proteomes" id="UP000007962">
    <property type="component" value="Chromosome"/>
</dbReference>
<dbReference type="InterPro" id="IPR002347">
    <property type="entry name" value="SDR_fam"/>
</dbReference>
<dbReference type="AlphaFoldDB" id="C5BXA4"/>
<reference evidence="6 7" key="1">
    <citation type="journal article" date="2009" name="Stand. Genomic Sci.">
        <title>Complete genome sequence of Beutenbergia cavernae type strain (HKI 0122).</title>
        <authorList>
            <person name="Land M."/>
            <person name="Pukall R."/>
            <person name="Abt B."/>
            <person name="Goker M."/>
            <person name="Rohde M."/>
            <person name="Glavina Del Rio T."/>
            <person name="Tice H."/>
            <person name="Copeland A."/>
            <person name="Cheng J.F."/>
            <person name="Lucas S."/>
            <person name="Chen F."/>
            <person name="Nolan M."/>
            <person name="Bruce D."/>
            <person name="Goodwin L."/>
            <person name="Pitluck S."/>
            <person name="Ivanova N."/>
            <person name="Mavromatis K."/>
            <person name="Ovchinnikova G."/>
            <person name="Pati A."/>
            <person name="Chen A."/>
            <person name="Palaniappan K."/>
            <person name="Hauser L."/>
            <person name="Chang Y.J."/>
            <person name="Jefferies C.C."/>
            <person name="Saunders E."/>
            <person name="Brettin T."/>
            <person name="Detter J.C."/>
            <person name="Han C."/>
            <person name="Chain P."/>
            <person name="Bristow J."/>
            <person name="Eisen J.A."/>
            <person name="Markowitz V."/>
            <person name="Hugenholtz P."/>
            <person name="Kyrpides N.C."/>
            <person name="Klenk H.P."/>
            <person name="Lapidus A."/>
        </authorList>
    </citation>
    <scope>NUCLEOTIDE SEQUENCE [LARGE SCALE GENOMIC DNA]</scope>
    <source>
        <strain evidence="7">ATCC BAA-8 / DSM 12333 / NBRC 16432</strain>
    </source>
</reference>
<dbReference type="OrthoDB" id="9781117at2"/>
<evidence type="ECO:0000259" key="5">
    <source>
        <dbReference type="SMART" id="SM00822"/>
    </source>
</evidence>
<dbReference type="SMART" id="SM00822">
    <property type="entry name" value="PKS_KR"/>
    <property type="match status" value="1"/>
</dbReference>
<dbReference type="SUPFAM" id="SSF51735">
    <property type="entry name" value="NAD(P)-binding Rossmann-fold domains"/>
    <property type="match status" value="1"/>
</dbReference>
<dbReference type="Gene3D" id="3.40.50.720">
    <property type="entry name" value="NAD(P)-binding Rossmann-like Domain"/>
    <property type="match status" value="1"/>
</dbReference>
<dbReference type="STRING" id="471853.Bcav_0516"/>
<dbReference type="InterPro" id="IPR057326">
    <property type="entry name" value="KR_dom"/>
</dbReference>
<evidence type="ECO:0000313" key="7">
    <source>
        <dbReference type="Proteomes" id="UP000007962"/>
    </source>
</evidence>
<keyword evidence="3" id="KW-0560">Oxidoreductase</keyword>
<evidence type="ECO:0000256" key="3">
    <source>
        <dbReference type="ARBA" id="ARBA00023002"/>
    </source>
</evidence>
<organism evidence="6 7">
    <name type="scientific">Beutenbergia cavernae (strain ATCC BAA-8 / DSM 12333 / CCUG 43141 / JCM 11478 / NBRC 16432 / NCIMB 13614 / HKI 0122)</name>
    <dbReference type="NCBI Taxonomy" id="471853"/>
    <lineage>
        <taxon>Bacteria</taxon>
        <taxon>Bacillati</taxon>
        <taxon>Actinomycetota</taxon>
        <taxon>Actinomycetes</taxon>
        <taxon>Micrococcales</taxon>
        <taxon>Beutenbergiaceae</taxon>
        <taxon>Beutenbergia</taxon>
    </lineage>
</organism>
<dbReference type="KEGG" id="bcv:Bcav_0516"/>
<dbReference type="InterPro" id="IPR036291">
    <property type="entry name" value="NAD(P)-bd_dom_sf"/>
</dbReference>
<name>C5BXA4_BEUC1</name>
<evidence type="ECO:0000256" key="2">
    <source>
        <dbReference type="ARBA" id="ARBA00022857"/>
    </source>
</evidence>
<gene>
    <name evidence="6" type="ordered locus">Bcav_0516</name>
</gene>
<dbReference type="eggNOG" id="COG1028">
    <property type="taxonomic scope" value="Bacteria"/>
</dbReference>
<evidence type="ECO:0000256" key="4">
    <source>
        <dbReference type="RuleBase" id="RU000363"/>
    </source>
</evidence>
<dbReference type="PRINTS" id="PR00081">
    <property type="entry name" value="GDHRDH"/>
</dbReference>
<dbReference type="PRINTS" id="PR00080">
    <property type="entry name" value="SDRFAMILY"/>
</dbReference>
<accession>C5BXA4</accession>
<dbReference type="GO" id="GO:0016491">
    <property type="term" value="F:oxidoreductase activity"/>
    <property type="evidence" value="ECO:0007669"/>
    <property type="project" value="UniProtKB-KW"/>
</dbReference>
<keyword evidence="7" id="KW-1185">Reference proteome</keyword>
<comment type="similarity">
    <text evidence="1 4">Belongs to the short-chain dehydrogenases/reductases (SDR) family.</text>
</comment>
<proteinExistence type="inferred from homology"/>
<evidence type="ECO:0000313" key="6">
    <source>
        <dbReference type="EMBL" id="ACQ78779.1"/>
    </source>
</evidence>
<keyword evidence="2" id="KW-0521">NADP</keyword>
<dbReference type="PANTHER" id="PTHR43490">
    <property type="entry name" value="(+)-NEOMENTHOL DEHYDROGENASE"/>
    <property type="match status" value="1"/>
</dbReference>
<sequence>MSLVLVTGSTRGLGLATARRLAEAGHHVILTGRGAADVEAAVSALRAEGVVVEGHPLDVTDQASVASLVAWVQERHGELDVLVNNAGILPEATATDAVDFASVDLFRTTFETNVFGLVAVTEALLPLLRASGAARIVNVSSTVGSLAAQTDPASPWYEMLVPAYQTSKSAVNALTIQLAKKLAGTDIVVTAVCPGWVQTDLAPGNWEQAPLTADEAAVVVAAAAVAPDGTPSGRFVDAAGTVAW</sequence>
<dbReference type="Pfam" id="PF00106">
    <property type="entry name" value="adh_short"/>
    <property type="match status" value="1"/>
</dbReference>
<feature type="domain" description="Ketoreductase" evidence="5">
    <location>
        <begin position="2"/>
        <end position="159"/>
    </location>
</feature>